<name>A0ABP8CD85_9ACTN</name>
<dbReference type="RefSeq" id="WP_344901033.1">
    <property type="nucleotide sequence ID" value="NZ_BAABAS010000019.1"/>
</dbReference>
<evidence type="ECO:0000259" key="1">
    <source>
        <dbReference type="Pfam" id="PF01872"/>
    </source>
</evidence>
<reference evidence="3" key="1">
    <citation type="journal article" date="2019" name="Int. J. Syst. Evol. Microbiol.">
        <title>The Global Catalogue of Microorganisms (GCM) 10K type strain sequencing project: providing services to taxonomists for standard genome sequencing and annotation.</title>
        <authorList>
            <consortium name="The Broad Institute Genomics Platform"/>
            <consortium name="The Broad Institute Genome Sequencing Center for Infectious Disease"/>
            <person name="Wu L."/>
            <person name="Ma J."/>
        </authorList>
    </citation>
    <scope>NUCLEOTIDE SEQUENCE [LARGE SCALE GENOMIC DNA]</scope>
    <source>
        <strain evidence="3">JCM 17440</strain>
    </source>
</reference>
<dbReference type="InterPro" id="IPR024072">
    <property type="entry name" value="DHFR-like_dom_sf"/>
</dbReference>
<evidence type="ECO:0000313" key="2">
    <source>
        <dbReference type="EMBL" id="GAA4237871.1"/>
    </source>
</evidence>
<evidence type="ECO:0000313" key="3">
    <source>
        <dbReference type="Proteomes" id="UP001501710"/>
    </source>
</evidence>
<gene>
    <name evidence="2" type="ORF">GCM10022254_51480</name>
</gene>
<organism evidence="2 3">
    <name type="scientific">Actinomadura meridiana</name>
    <dbReference type="NCBI Taxonomy" id="559626"/>
    <lineage>
        <taxon>Bacteria</taxon>
        <taxon>Bacillati</taxon>
        <taxon>Actinomycetota</taxon>
        <taxon>Actinomycetes</taxon>
        <taxon>Streptosporangiales</taxon>
        <taxon>Thermomonosporaceae</taxon>
        <taxon>Actinomadura</taxon>
    </lineage>
</organism>
<dbReference type="Gene3D" id="3.40.430.10">
    <property type="entry name" value="Dihydrofolate Reductase, subunit A"/>
    <property type="match status" value="1"/>
</dbReference>
<sequence>MRKIVSYSFISADGVVEDPPVFVHDFDEVMREHLGTVIGTQDTVLLGRRGYDDWASHWPTANEEPFASFINGVRKVVVTSRPLGTPWAGAEVLGGDLQAPLAERLAPIRNAPGGDIGVHGSVTLAQSLLAEGLVDELRLVMTPYLAGAGRRLFDGVPAGALELEGSRSTPTGTVLLHYRLRH</sequence>
<dbReference type="PANTHER" id="PTHR38011:SF2">
    <property type="entry name" value="BIFUNCTIONAL DEAMINASE-REDUCTASE DOMAIN PROTEIN"/>
    <property type="match status" value="1"/>
</dbReference>
<protein>
    <submittedName>
        <fullName evidence="2">Dihydrofolate reductase family protein</fullName>
    </submittedName>
</protein>
<dbReference type="EMBL" id="BAABAS010000019">
    <property type="protein sequence ID" value="GAA4237871.1"/>
    <property type="molecule type" value="Genomic_DNA"/>
</dbReference>
<accession>A0ABP8CD85</accession>
<dbReference type="InterPro" id="IPR050765">
    <property type="entry name" value="Riboflavin_Biosynth_HTPR"/>
</dbReference>
<keyword evidence="3" id="KW-1185">Reference proteome</keyword>
<comment type="caution">
    <text evidence="2">The sequence shown here is derived from an EMBL/GenBank/DDBJ whole genome shotgun (WGS) entry which is preliminary data.</text>
</comment>
<dbReference type="Proteomes" id="UP001501710">
    <property type="component" value="Unassembled WGS sequence"/>
</dbReference>
<dbReference type="PANTHER" id="PTHR38011">
    <property type="entry name" value="DIHYDROFOLATE REDUCTASE FAMILY PROTEIN (AFU_ORTHOLOGUE AFUA_8G06820)"/>
    <property type="match status" value="1"/>
</dbReference>
<dbReference type="InterPro" id="IPR002734">
    <property type="entry name" value="RibDG_C"/>
</dbReference>
<feature type="domain" description="Bacterial bifunctional deaminase-reductase C-terminal" evidence="1">
    <location>
        <begin position="3"/>
        <end position="175"/>
    </location>
</feature>
<proteinExistence type="predicted"/>
<dbReference type="SUPFAM" id="SSF53597">
    <property type="entry name" value="Dihydrofolate reductase-like"/>
    <property type="match status" value="1"/>
</dbReference>
<dbReference type="Pfam" id="PF01872">
    <property type="entry name" value="RibD_C"/>
    <property type="match status" value="1"/>
</dbReference>